<dbReference type="KEGG" id="rul:UC8_31290"/>
<gene>
    <name evidence="2" type="ORF">UC8_31290</name>
</gene>
<dbReference type="Gene3D" id="1.25.40.10">
    <property type="entry name" value="Tetratricopeptide repeat domain"/>
    <property type="match status" value="1"/>
</dbReference>
<dbReference type="OrthoDB" id="242313at2"/>
<dbReference type="EMBL" id="CP042914">
    <property type="protein sequence ID" value="QEG41111.1"/>
    <property type="molecule type" value="Genomic_DNA"/>
</dbReference>
<organism evidence="2 3">
    <name type="scientific">Roseimaritima ulvae</name>
    <dbReference type="NCBI Taxonomy" id="980254"/>
    <lineage>
        <taxon>Bacteria</taxon>
        <taxon>Pseudomonadati</taxon>
        <taxon>Planctomycetota</taxon>
        <taxon>Planctomycetia</taxon>
        <taxon>Pirellulales</taxon>
        <taxon>Pirellulaceae</taxon>
        <taxon>Roseimaritima</taxon>
    </lineage>
</organism>
<protein>
    <recommendedName>
        <fullName evidence="4">SEC-C motif protein</fullName>
    </recommendedName>
</protein>
<dbReference type="RefSeq" id="WP_068131962.1">
    <property type="nucleotide sequence ID" value="NZ_CP042914.1"/>
</dbReference>
<evidence type="ECO:0008006" key="4">
    <source>
        <dbReference type="Google" id="ProtNLM"/>
    </source>
</evidence>
<feature type="region of interest" description="Disordered" evidence="1">
    <location>
        <begin position="666"/>
        <end position="714"/>
    </location>
</feature>
<accession>A0A5B9R3Z3</accession>
<proteinExistence type="predicted"/>
<feature type="compositionally biased region" description="Low complexity" evidence="1">
    <location>
        <begin position="688"/>
        <end position="700"/>
    </location>
</feature>
<dbReference type="Proteomes" id="UP000325286">
    <property type="component" value="Chromosome"/>
</dbReference>
<evidence type="ECO:0000256" key="1">
    <source>
        <dbReference type="SAM" id="MobiDB-lite"/>
    </source>
</evidence>
<evidence type="ECO:0000313" key="3">
    <source>
        <dbReference type="Proteomes" id="UP000325286"/>
    </source>
</evidence>
<evidence type="ECO:0000313" key="2">
    <source>
        <dbReference type="EMBL" id="QEG41111.1"/>
    </source>
</evidence>
<dbReference type="AlphaFoldDB" id="A0A5B9R3Z3"/>
<dbReference type="InterPro" id="IPR011990">
    <property type="entry name" value="TPR-like_helical_dom_sf"/>
</dbReference>
<keyword evidence="3" id="KW-1185">Reference proteome</keyword>
<sequence>MTIDTYSLCPCGSGKKMKFCKCKDSVGELDRVLKMVEGGQMVAALDRLNQILEEHPSAAWALAVRGRLLLDLREYSTLADNAERFVRLQPSNPIALAQKSAAQIFNGDIKQGTETLLQGLNETGQGVDSFVLDVASVLSLAQAQSRWLLTAQMYALLTMSAQGYREQSSANTMEMIHGSPGVNQLLKSPPALRERPDDVEWGERYDEAAGLLTNQRMLLAEPKLESLERQYHNEPAILTGLLLCAVWRGDVERQCELFRKLSACESLDFEERAQMLALSALVDPEERPISVATKVLVYELEDAQQFGVECDAQERFLRVPDELLKSQEESGEVPPRAGYQLLDRELPEGDGLPQAADIPNVVGTAFLFGRQTDRAPRLVVHVTDIYRPQVDELLATFPTLTETVEEVEQSEALLEVVSANMPAMQFNGSRAEAARLEQDVLRERLVERVSKVRLPLTDGKSLDETADDDAMKLQRTAVVRILENYDSLVVIAADSLGALAEHLNVDVLPRLKPSDASVEGIANHDLGRLDVSDADAEMAVYVLQRAKQVSCTPAVLAAADRLIELEPQGDMKQAKLYAYLAKVPLIREPDKAMEVLKEAKAWADANEQPDASILLAMLPQHLISGDGEGFQQCMQELTTKYREDPAVMARLQQMLVQFGLINPDGTPRGAPAPAAAAPASSGLWTPDQGAPPAGPSPAAGQGEGGSKLWVPGMD</sequence>
<dbReference type="SUPFAM" id="SSF48452">
    <property type="entry name" value="TPR-like"/>
    <property type="match status" value="1"/>
</dbReference>
<name>A0A5B9R3Z3_9BACT</name>
<reference evidence="2 3" key="1">
    <citation type="submission" date="2019-08" db="EMBL/GenBank/DDBJ databases">
        <title>Deep-cultivation of Planctomycetes and their phenomic and genomic characterization uncovers novel biology.</title>
        <authorList>
            <person name="Wiegand S."/>
            <person name="Jogler M."/>
            <person name="Boedeker C."/>
            <person name="Pinto D."/>
            <person name="Vollmers J."/>
            <person name="Rivas-Marin E."/>
            <person name="Kohn T."/>
            <person name="Peeters S.H."/>
            <person name="Heuer A."/>
            <person name="Rast P."/>
            <person name="Oberbeckmann S."/>
            <person name="Bunk B."/>
            <person name="Jeske O."/>
            <person name="Meyerdierks A."/>
            <person name="Storesund J.E."/>
            <person name="Kallscheuer N."/>
            <person name="Luecker S."/>
            <person name="Lage O.M."/>
            <person name="Pohl T."/>
            <person name="Merkel B.J."/>
            <person name="Hornburger P."/>
            <person name="Mueller R.-W."/>
            <person name="Bruemmer F."/>
            <person name="Labrenz M."/>
            <person name="Spormann A.M."/>
            <person name="Op den Camp H."/>
            <person name="Overmann J."/>
            <person name="Amann R."/>
            <person name="Jetten M.S.M."/>
            <person name="Mascher T."/>
            <person name="Medema M.H."/>
            <person name="Devos D.P."/>
            <person name="Kaster A.-K."/>
            <person name="Ovreas L."/>
            <person name="Rohde M."/>
            <person name="Galperin M.Y."/>
            <person name="Jogler C."/>
        </authorList>
    </citation>
    <scope>NUCLEOTIDE SEQUENCE [LARGE SCALE GENOMIC DNA]</scope>
    <source>
        <strain evidence="2 3">UC8</strain>
    </source>
</reference>